<protein>
    <submittedName>
        <fullName evidence="2">DUF3035 domain-containing protein</fullName>
    </submittedName>
</protein>
<accession>A0ABZ2XS50</accession>
<dbReference type="EMBL" id="CP123584">
    <property type="protein sequence ID" value="WZK88924.1"/>
    <property type="molecule type" value="Genomic_DNA"/>
</dbReference>
<dbReference type="Proteomes" id="UP001623232">
    <property type="component" value="Chromosome"/>
</dbReference>
<dbReference type="InterPro" id="IPR021395">
    <property type="entry name" value="DUF3035"/>
</dbReference>
<feature type="compositionally biased region" description="Basic and acidic residues" evidence="1">
    <location>
        <begin position="147"/>
        <end position="158"/>
    </location>
</feature>
<evidence type="ECO:0000256" key="1">
    <source>
        <dbReference type="SAM" id="MobiDB-lite"/>
    </source>
</evidence>
<evidence type="ECO:0000313" key="3">
    <source>
        <dbReference type="Proteomes" id="UP001623232"/>
    </source>
</evidence>
<reference evidence="2 3" key="1">
    <citation type="submission" date="2023-04" db="EMBL/GenBank/DDBJ databases">
        <title>Complete genome sequence of Alisedimentitalea scapharcae.</title>
        <authorList>
            <person name="Rong J.-C."/>
            <person name="Yi M.-L."/>
            <person name="Zhao Q."/>
        </authorList>
    </citation>
    <scope>NUCLEOTIDE SEQUENCE [LARGE SCALE GENOMIC DNA]</scope>
    <source>
        <strain evidence="2 3">KCTC 42119</strain>
    </source>
</reference>
<dbReference type="PROSITE" id="PS51257">
    <property type="entry name" value="PROKAR_LIPOPROTEIN"/>
    <property type="match status" value="1"/>
</dbReference>
<name>A0ABZ2XS50_9RHOB</name>
<gene>
    <name evidence="2" type="ORF">QEZ52_20410</name>
</gene>
<organism evidence="2 3">
    <name type="scientific">Aliisedimentitalea scapharcae</name>
    <dbReference type="NCBI Taxonomy" id="1524259"/>
    <lineage>
        <taxon>Bacteria</taxon>
        <taxon>Pseudomonadati</taxon>
        <taxon>Pseudomonadota</taxon>
        <taxon>Alphaproteobacteria</taxon>
        <taxon>Rhodobacterales</taxon>
        <taxon>Roseobacteraceae</taxon>
        <taxon>Aliisedimentitalea</taxon>
    </lineage>
</organism>
<proteinExistence type="predicted"/>
<keyword evidence="3" id="KW-1185">Reference proteome</keyword>
<dbReference type="RefSeq" id="WP_406646684.1">
    <property type="nucleotide sequence ID" value="NZ_CP123584.1"/>
</dbReference>
<dbReference type="Pfam" id="PF11233">
    <property type="entry name" value="DUF3035"/>
    <property type="match status" value="1"/>
</dbReference>
<feature type="region of interest" description="Disordered" evidence="1">
    <location>
        <begin position="147"/>
        <end position="172"/>
    </location>
</feature>
<evidence type="ECO:0000313" key="2">
    <source>
        <dbReference type="EMBL" id="WZK88924.1"/>
    </source>
</evidence>
<sequence length="172" mass="18086">MRISPFIVVLVGAIAVSGCAQKGLRDLRPNGPGPDEFMVLPNKPLTPPTNYSALPAPTPGGGNLVDPTPKADLVAALGGRSSALDPNAAIPGSDGALVTAASRYGVEPGVRSSLATEDAAYRKRARRTGRIKLFPVDRYAQAYRKESLNPFNETEKFRRSGFGTPSAPPSDL</sequence>